<keyword evidence="11 14" id="KW-1133">Transmembrane helix</keyword>
<evidence type="ECO:0000259" key="15">
    <source>
        <dbReference type="PROSITE" id="PS50109"/>
    </source>
</evidence>
<dbReference type="PANTHER" id="PTHR45528:SF1">
    <property type="entry name" value="SENSOR HISTIDINE KINASE CPXA"/>
    <property type="match status" value="1"/>
</dbReference>
<dbReference type="Pfam" id="PF00672">
    <property type="entry name" value="HAMP"/>
    <property type="match status" value="1"/>
</dbReference>
<evidence type="ECO:0000256" key="4">
    <source>
        <dbReference type="ARBA" id="ARBA00022475"/>
    </source>
</evidence>
<evidence type="ECO:0000256" key="14">
    <source>
        <dbReference type="SAM" id="Phobius"/>
    </source>
</evidence>
<organism evidence="17 18">
    <name type="scientific">Blautia difficilis</name>
    <dbReference type="NCBI Taxonomy" id="2763027"/>
    <lineage>
        <taxon>Bacteria</taxon>
        <taxon>Bacillati</taxon>
        <taxon>Bacillota</taxon>
        <taxon>Clostridia</taxon>
        <taxon>Lachnospirales</taxon>
        <taxon>Lachnospiraceae</taxon>
        <taxon>Blautia</taxon>
    </lineage>
</organism>
<dbReference type="InterPro" id="IPR036097">
    <property type="entry name" value="HisK_dim/P_sf"/>
</dbReference>
<dbReference type="SUPFAM" id="SSF55874">
    <property type="entry name" value="ATPase domain of HSP90 chaperone/DNA topoisomerase II/histidine kinase"/>
    <property type="match status" value="1"/>
</dbReference>
<comment type="subcellular location">
    <subcellularLocation>
        <location evidence="2">Cell membrane</location>
        <topology evidence="2">Multi-pass membrane protein</topology>
    </subcellularLocation>
</comment>
<dbReference type="InterPro" id="IPR003660">
    <property type="entry name" value="HAMP_dom"/>
</dbReference>
<evidence type="ECO:0000256" key="5">
    <source>
        <dbReference type="ARBA" id="ARBA00022553"/>
    </source>
</evidence>
<feature type="domain" description="HAMP" evidence="16">
    <location>
        <begin position="193"/>
        <end position="245"/>
    </location>
</feature>
<evidence type="ECO:0000256" key="9">
    <source>
        <dbReference type="ARBA" id="ARBA00022777"/>
    </source>
</evidence>
<accession>A0ABR7IMR1</accession>
<dbReference type="CDD" id="cd06225">
    <property type="entry name" value="HAMP"/>
    <property type="match status" value="1"/>
</dbReference>
<dbReference type="InterPro" id="IPR005467">
    <property type="entry name" value="His_kinase_dom"/>
</dbReference>
<keyword evidence="9" id="KW-0418">Kinase</keyword>
<dbReference type="SUPFAM" id="SSF47384">
    <property type="entry name" value="Homodimeric domain of signal transducing histidine kinase"/>
    <property type="match status" value="1"/>
</dbReference>
<name>A0ABR7IMR1_9FIRM</name>
<evidence type="ECO:0000256" key="11">
    <source>
        <dbReference type="ARBA" id="ARBA00022989"/>
    </source>
</evidence>
<evidence type="ECO:0000256" key="1">
    <source>
        <dbReference type="ARBA" id="ARBA00000085"/>
    </source>
</evidence>
<evidence type="ECO:0000259" key="16">
    <source>
        <dbReference type="PROSITE" id="PS50885"/>
    </source>
</evidence>
<dbReference type="PROSITE" id="PS50109">
    <property type="entry name" value="HIS_KIN"/>
    <property type="match status" value="1"/>
</dbReference>
<protein>
    <recommendedName>
        <fullName evidence="3">histidine kinase</fullName>
        <ecNumber evidence="3">2.7.13.3</ecNumber>
    </recommendedName>
</protein>
<feature type="domain" description="Histidine kinase" evidence="15">
    <location>
        <begin position="253"/>
        <end position="470"/>
    </location>
</feature>
<evidence type="ECO:0000313" key="17">
    <source>
        <dbReference type="EMBL" id="MBC5781053.1"/>
    </source>
</evidence>
<dbReference type="InterPro" id="IPR036890">
    <property type="entry name" value="HATPase_C_sf"/>
</dbReference>
<dbReference type="SMART" id="SM00388">
    <property type="entry name" value="HisKA"/>
    <property type="match status" value="1"/>
</dbReference>
<keyword evidence="12" id="KW-0902">Two-component regulatory system</keyword>
<sequence>MKQHHLSTKFLRFYIGIGILGFFLVTLVGSYLVEKHYEHFLSSTLYKEGYNIASSDQVKASMDSENISDLRSELSAIATFQDAVVWIINSQGELNYSTAEDIDPAHPIPLDNFNGSIWNNNYYEVGDFQGYFPTSHLSIVVPVSSDKNILGYIALHYDMANLYQNRSDILMIMQIIFLLCYIATSGLLWVYSHYIRKPLTQIMKGASEYASGNLEYQIQVNSDDELGYLARTLNYMSDKLNKNGEYQRKFIANVSHDFRSPLTSIKGYVNAILDGTIPYEMQERYLKIIAFESERLEKLTRSLLTLNELDMKKRMMHIHRFDINDTIQNTAATFEGTCAGRQIRLELLLSGKELYVRADMEQIQQVLYNLLDNAIKFSNDCSSIQIETTVKNGRVFVSVKDHGSGISKDNISKIWDRFYKIDASRGKDRKGTGLGLSIVKEIINAHNQNIDVISTEGVGTEFIFTLEKAK</sequence>
<dbReference type="PROSITE" id="PS50885">
    <property type="entry name" value="HAMP"/>
    <property type="match status" value="1"/>
</dbReference>
<keyword evidence="7 14" id="KW-0812">Transmembrane</keyword>
<gene>
    <name evidence="17" type="ORF">H8Z82_15685</name>
</gene>
<dbReference type="Gene3D" id="6.10.340.10">
    <property type="match status" value="1"/>
</dbReference>
<dbReference type="Gene3D" id="1.10.287.130">
    <property type="match status" value="1"/>
</dbReference>
<evidence type="ECO:0000256" key="8">
    <source>
        <dbReference type="ARBA" id="ARBA00022741"/>
    </source>
</evidence>
<evidence type="ECO:0000256" key="13">
    <source>
        <dbReference type="ARBA" id="ARBA00023136"/>
    </source>
</evidence>
<feature type="transmembrane region" description="Helical" evidence="14">
    <location>
        <begin position="12"/>
        <end position="33"/>
    </location>
</feature>
<comment type="caution">
    <text evidence="17">The sequence shown here is derived from an EMBL/GenBank/DDBJ whole genome shotgun (WGS) entry which is preliminary data.</text>
</comment>
<dbReference type="InterPro" id="IPR003661">
    <property type="entry name" value="HisK_dim/P_dom"/>
</dbReference>
<dbReference type="InterPro" id="IPR004358">
    <property type="entry name" value="Sig_transdc_His_kin-like_C"/>
</dbReference>
<comment type="catalytic activity">
    <reaction evidence="1">
        <text>ATP + protein L-histidine = ADP + protein N-phospho-L-histidine.</text>
        <dbReference type="EC" id="2.7.13.3"/>
    </reaction>
</comment>
<dbReference type="SMART" id="SM00304">
    <property type="entry name" value="HAMP"/>
    <property type="match status" value="1"/>
</dbReference>
<evidence type="ECO:0000256" key="2">
    <source>
        <dbReference type="ARBA" id="ARBA00004651"/>
    </source>
</evidence>
<dbReference type="PRINTS" id="PR00344">
    <property type="entry name" value="BCTRLSENSOR"/>
</dbReference>
<keyword evidence="18" id="KW-1185">Reference proteome</keyword>
<dbReference type="EMBL" id="JACOQG010000043">
    <property type="protein sequence ID" value="MBC5781053.1"/>
    <property type="molecule type" value="Genomic_DNA"/>
</dbReference>
<reference evidence="17 18" key="1">
    <citation type="submission" date="2020-08" db="EMBL/GenBank/DDBJ databases">
        <title>Genome public.</title>
        <authorList>
            <person name="Liu C."/>
            <person name="Sun Q."/>
        </authorList>
    </citation>
    <scope>NUCLEOTIDE SEQUENCE [LARGE SCALE GENOMIC DNA]</scope>
    <source>
        <strain evidence="17 18">M29</strain>
    </source>
</reference>
<evidence type="ECO:0000256" key="12">
    <source>
        <dbReference type="ARBA" id="ARBA00023012"/>
    </source>
</evidence>
<evidence type="ECO:0000256" key="3">
    <source>
        <dbReference type="ARBA" id="ARBA00012438"/>
    </source>
</evidence>
<dbReference type="InterPro" id="IPR050398">
    <property type="entry name" value="HssS/ArlS-like"/>
</dbReference>
<dbReference type="CDD" id="cd00082">
    <property type="entry name" value="HisKA"/>
    <property type="match status" value="1"/>
</dbReference>
<keyword evidence="13 14" id="KW-0472">Membrane</keyword>
<evidence type="ECO:0000256" key="6">
    <source>
        <dbReference type="ARBA" id="ARBA00022679"/>
    </source>
</evidence>
<proteinExistence type="predicted"/>
<evidence type="ECO:0000256" key="7">
    <source>
        <dbReference type="ARBA" id="ARBA00022692"/>
    </source>
</evidence>
<dbReference type="SUPFAM" id="SSF158472">
    <property type="entry name" value="HAMP domain-like"/>
    <property type="match status" value="1"/>
</dbReference>
<dbReference type="Gene3D" id="3.30.565.10">
    <property type="entry name" value="Histidine kinase-like ATPase, C-terminal domain"/>
    <property type="match status" value="1"/>
</dbReference>
<keyword evidence="5" id="KW-0597">Phosphoprotein</keyword>
<feature type="transmembrane region" description="Helical" evidence="14">
    <location>
        <begin position="169"/>
        <end position="191"/>
    </location>
</feature>
<dbReference type="Proteomes" id="UP000649826">
    <property type="component" value="Unassembled WGS sequence"/>
</dbReference>
<dbReference type="EC" id="2.7.13.3" evidence="3"/>
<dbReference type="Pfam" id="PF02518">
    <property type="entry name" value="HATPase_c"/>
    <property type="match status" value="1"/>
</dbReference>
<keyword evidence="4" id="KW-1003">Cell membrane</keyword>
<dbReference type="PANTHER" id="PTHR45528">
    <property type="entry name" value="SENSOR HISTIDINE KINASE CPXA"/>
    <property type="match status" value="1"/>
</dbReference>
<dbReference type="InterPro" id="IPR003594">
    <property type="entry name" value="HATPase_dom"/>
</dbReference>
<dbReference type="SMART" id="SM00387">
    <property type="entry name" value="HATPase_c"/>
    <property type="match status" value="1"/>
</dbReference>
<evidence type="ECO:0000313" key="18">
    <source>
        <dbReference type="Proteomes" id="UP000649826"/>
    </source>
</evidence>
<dbReference type="Pfam" id="PF00512">
    <property type="entry name" value="HisKA"/>
    <property type="match status" value="1"/>
</dbReference>
<keyword evidence="10" id="KW-0067">ATP-binding</keyword>
<dbReference type="RefSeq" id="WP_186995638.1">
    <property type="nucleotide sequence ID" value="NZ_JACOQG010000043.1"/>
</dbReference>
<dbReference type="CDD" id="cd00075">
    <property type="entry name" value="HATPase"/>
    <property type="match status" value="1"/>
</dbReference>
<evidence type="ECO:0000256" key="10">
    <source>
        <dbReference type="ARBA" id="ARBA00022840"/>
    </source>
</evidence>
<keyword evidence="6" id="KW-0808">Transferase</keyword>
<keyword evidence="8" id="KW-0547">Nucleotide-binding</keyword>